<proteinExistence type="predicted"/>
<dbReference type="SUPFAM" id="SSF46785">
    <property type="entry name" value="Winged helix' DNA-binding domain"/>
    <property type="match status" value="1"/>
</dbReference>
<evidence type="ECO:0000313" key="2">
    <source>
        <dbReference type="Proteomes" id="UP000268094"/>
    </source>
</evidence>
<dbReference type="InterPro" id="IPR030489">
    <property type="entry name" value="TR_Rrf2-type_CS"/>
</dbReference>
<dbReference type="NCBIfam" id="TIGR02944">
    <property type="entry name" value="suf_reg_Xantho"/>
    <property type="match status" value="1"/>
</dbReference>
<dbReference type="InterPro" id="IPR000944">
    <property type="entry name" value="Tscrpt_reg_Rrf2"/>
</dbReference>
<dbReference type="Gene3D" id="1.10.10.10">
    <property type="entry name" value="Winged helix-like DNA-binding domain superfamily/Winged helix DNA-binding domain"/>
    <property type="match status" value="1"/>
</dbReference>
<dbReference type="PANTHER" id="PTHR33221">
    <property type="entry name" value="WINGED HELIX-TURN-HELIX TRANSCRIPTIONAL REGULATOR, RRF2 FAMILY"/>
    <property type="match status" value="1"/>
</dbReference>
<dbReference type="InterPro" id="IPR036388">
    <property type="entry name" value="WH-like_DNA-bd_sf"/>
</dbReference>
<dbReference type="InterPro" id="IPR036390">
    <property type="entry name" value="WH_DNA-bd_sf"/>
</dbReference>
<dbReference type="AlphaFoldDB" id="A0A3A8IVC6"/>
<evidence type="ECO:0000313" key="1">
    <source>
        <dbReference type="EMBL" id="RKG86546.1"/>
    </source>
</evidence>
<dbReference type="InterPro" id="IPR014290">
    <property type="entry name" value="SUF_FeS_clus_asmbl_reg"/>
</dbReference>
<dbReference type="Pfam" id="PF02082">
    <property type="entry name" value="Rrf2"/>
    <property type="match status" value="1"/>
</dbReference>
<dbReference type="Proteomes" id="UP000268094">
    <property type="component" value="Unassembled WGS sequence"/>
</dbReference>
<gene>
    <name evidence="1" type="ORF">D7V88_17660</name>
</gene>
<dbReference type="GO" id="GO:0003700">
    <property type="term" value="F:DNA-binding transcription factor activity"/>
    <property type="evidence" value="ECO:0007669"/>
    <property type="project" value="TreeGrafter"/>
</dbReference>
<dbReference type="PROSITE" id="PS01332">
    <property type="entry name" value="HTH_RRF2_1"/>
    <property type="match status" value="1"/>
</dbReference>
<dbReference type="PANTHER" id="PTHR33221:SF2">
    <property type="entry name" value="TRANSCRIPTIONAL REGULATOR"/>
    <property type="match status" value="1"/>
</dbReference>
<sequence length="174" mass="18141">MLRMSKMTDYGIVLMAELARADGDTRTTRELAARTRVSLPSASKVLKGLLQAGLVVSHRGANGGYGLARPAEAISLAELVTALEGPVALTECGQHTAPATPCELESVCQVRGHWRLINQAIQEALGKLTLADLRAPAPRMPERLVGLGLPTSGSGVSRAVNSALPPPSATGVRS</sequence>
<dbReference type="RefSeq" id="WP_120541812.1">
    <property type="nucleotide sequence ID" value="NZ_RAVZ01000112.1"/>
</dbReference>
<dbReference type="EMBL" id="RAVZ01000112">
    <property type="protein sequence ID" value="RKG86546.1"/>
    <property type="molecule type" value="Genomic_DNA"/>
</dbReference>
<name>A0A3A8IVC6_9BACT</name>
<dbReference type="PROSITE" id="PS51197">
    <property type="entry name" value="HTH_RRF2_2"/>
    <property type="match status" value="1"/>
</dbReference>
<dbReference type="OrthoDB" id="9800519at2"/>
<accession>A0A3A8IVC6</accession>
<reference evidence="2" key="1">
    <citation type="submission" date="2018-09" db="EMBL/GenBank/DDBJ databases">
        <authorList>
            <person name="Livingstone P.G."/>
            <person name="Whitworth D.E."/>
        </authorList>
    </citation>
    <scope>NUCLEOTIDE SEQUENCE [LARGE SCALE GENOMIC DNA]</scope>
    <source>
        <strain evidence="2">CA054A</strain>
    </source>
</reference>
<protein>
    <submittedName>
        <fullName evidence="1">SUF system Fe-S cluster assembly regulator</fullName>
    </submittedName>
</protein>
<comment type="caution">
    <text evidence="1">The sequence shown here is derived from an EMBL/GenBank/DDBJ whole genome shotgun (WGS) entry which is preliminary data.</text>
</comment>
<dbReference type="NCBIfam" id="TIGR00738">
    <property type="entry name" value="rrf2_super"/>
    <property type="match status" value="1"/>
</dbReference>
<keyword evidence="2" id="KW-1185">Reference proteome</keyword>
<organism evidence="1 2">
    <name type="scientific">Corallococcus terminator</name>
    <dbReference type="NCBI Taxonomy" id="2316733"/>
    <lineage>
        <taxon>Bacteria</taxon>
        <taxon>Pseudomonadati</taxon>
        <taxon>Myxococcota</taxon>
        <taxon>Myxococcia</taxon>
        <taxon>Myxococcales</taxon>
        <taxon>Cystobacterineae</taxon>
        <taxon>Myxococcaceae</taxon>
        <taxon>Corallococcus</taxon>
    </lineage>
</organism>
<dbReference type="GO" id="GO:0005829">
    <property type="term" value="C:cytosol"/>
    <property type="evidence" value="ECO:0007669"/>
    <property type="project" value="TreeGrafter"/>
</dbReference>